<evidence type="ECO:0000256" key="6">
    <source>
        <dbReference type="SAM" id="Phobius"/>
    </source>
</evidence>
<keyword evidence="5 6" id="KW-0472">Membrane</keyword>
<reference evidence="8" key="1">
    <citation type="submission" date="2019-08" db="EMBL/GenBank/DDBJ databases">
        <authorList>
            <person name="Kucharzyk K."/>
            <person name="Murdoch R.W."/>
            <person name="Higgins S."/>
            <person name="Loffler F."/>
        </authorList>
    </citation>
    <scope>NUCLEOTIDE SEQUENCE</scope>
</reference>
<evidence type="ECO:0000256" key="5">
    <source>
        <dbReference type="ARBA" id="ARBA00023136"/>
    </source>
</evidence>
<evidence type="ECO:0000256" key="2">
    <source>
        <dbReference type="ARBA" id="ARBA00022475"/>
    </source>
</evidence>
<dbReference type="EMBL" id="VSSQ01024262">
    <property type="protein sequence ID" value="MPM71673.1"/>
    <property type="molecule type" value="Genomic_DNA"/>
</dbReference>
<evidence type="ECO:0000313" key="8">
    <source>
        <dbReference type="EMBL" id="MPM71673.1"/>
    </source>
</evidence>
<keyword evidence="4 6" id="KW-1133">Transmembrane helix</keyword>
<evidence type="ECO:0000256" key="3">
    <source>
        <dbReference type="ARBA" id="ARBA00022692"/>
    </source>
</evidence>
<accession>A0A645C850</accession>
<dbReference type="Pfam" id="PF02687">
    <property type="entry name" value="FtsX"/>
    <property type="match status" value="1"/>
</dbReference>
<dbReference type="GO" id="GO:0005886">
    <property type="term" value="C:plasma membrane"/>
    <property type="evidence" value="ECO:0007669"/>
    <property type="project" value="UniProtKB-SubCell"/>
</dbReference>
<dbReference type="AlphaFoldDB" id="A0A645C850"/>
<proteinExistence type="predicted"/>
<feature type="transmembrane region" description="Helical" evidence="6">
    <location>
        <begin position="6"/>
        <end position="21"/>
    </location>
</feature>
<evidence type="ECO:0000256" key="1">
    <source>
        <dbReference type="ARBA" id="ARBA00004651"/>
    </source>
</evidence>
<feature type="transmembrane region" description="Helical" evidence="6">
    <location>
        <begin position="93"/>
        <end position="114"/>
    </location>
</feature>
<sequence>MLSITAMINIVFSIVTSIAIRKREFGVMRATGFSIKDLKCILVFEGLIYGLVSSFTGFLLIFYKGVSWANLNRTVARLQHVPYNGDWYILPKIPILIFILITFIMCLLSVTFTFSKLNKDSVVSQIKEL</sequence>
<protein>
    <recommendedName>
        <fullName evidence="7">ABC3 transporter permease C-terminal domain-containing protein</fullName>
    </recommendedName>
</protein>
<evidence type="ECO:0000256" key="4">
    <source>
        <dbReference type="ARBA" id="ARBA00022989"/>
    </source>
</evidence>
<comment type="caution">
    <text evidence="8">The sequence shown here is derived from an EMBL/GenBank/DDBJ whole genome shotgun (WGS) entry which is preliminary data.</text>
</comment>
<keyword evidence="2" id="KW-1003">Cell membrane</keyword>
<keyword evidence="3 6" id="KW-0812">Transmembrane</keyword>
<feature type="domain" description="ABC3 transporter permease C-terminal" evidence="7">
    <location>
        <begin position="2"/>
        <end position="119"/>
    </location>
</feature>
<gene>
    <name evidence="8" type="ORF">SDC9_118643</name>
</gene>
<feature type="transmembrane region" description="Helical" evidence="6">
    <location>
        <begin position="42"/>
        <end position="63"/>
    </location>
</feature>
<dbReference type="InterPro" id="IPR003838">
    <property type="entry name" value="ABC3_permease_C"/>
</dbReference>
<organism evidence="8">
    <name type="scientific">bioreactor metagenome</name>
    <dbReference type="NCBI Taxonomy" id="1076179"/>
    <lineage>
        <taxon>unclassified sequences</taxon>
        <taxon>metagenomes</taxon>
        <taxon>ecological metagenomes</taxon>
    </lineage>
</organism>
<evidence type="ECO:0000259" key="7">
    <source>
        <dbReference type="Pfam" id="PF02687"/>
    </source>
</evidence>
<name>A0A645C850_9ZZZZ</name>
<comment type="subcellular location">
    <subcellularLocation>
        <location evidence="1">Cell membrane</location>
        <topology evidence="1">Multi-pass membrane protein</topology>
    </subcellularLocation>
</comment>